<proteinExistence type="predicted"/>
<dbReference type="Proteomes" id="UP000004935">
    <property type="component" value="Unassembled WGS sequence"/>
</dbReference>
<sequence length="179" mass="20843">MECQLYLYNIILTMWFSFTMSEIRGLTKSKSIYKGYITIREVVVSLDREDVRKTDAKEETSLRRHKMPPYIKKLVDEVHGDILVSLSARALSSRFAYMIQKSGLPKITFHGLRHINASVMHLLGIPEKYFLERGGWKTDKVMKKVYRHTFSKNRQEADTKVDTFFEAQIANLNSMDDAV</sequence>
<dbReference type="GO" id="GO:0015074">
    <property type="term" value="P:DNA integration"/>
    <property type="evidence" value="ECO:0007669"/>
    <property type="project" value="InterPro"/>
</dbReference>
<evidence type="ECO:0000256" key="2">
    <source>
        <dbReference type="SAM" id="Phobius"/>
    </source>
</evidence>
<accession>B0MCL5</accession>
<feature type="transmembrane region" description="Helical" evidence="2">
    <location>
        <begin position="6"/>
        <end position="26"/>
    </location>
</feature>
<dbReference type="AlphaFoldDB" id="B0MCL5"/>
<evidence type="ECO:0000256" key="1">
    <source>
        <dbReference type="ARBA" id="ARBA00023172"/>
    </source>
</evidence>
<gene>
    <name evidence="3" type="ORF">ANACAC_01307</name>
</gene>
<dbReference type="HOGENOM" id="CLU_1500528_0_0_9"/>
<dbReference type="STRING" id="411490.ANACAC_01307"/>
<keyword evidence="2" id="KW-0472">Membrane</keyword>
<reference evidence="3" key="1">
    <citation type="submission" date="2007-11" db="EMBL/GenBank/DDBJ databases">
        <authorList>
            <person name="Fulton L."/>
            <person name="Clifton S."/>
            <person name="Fulton B."/>
            <person name="Xu J."/>
            <person name="Minx P."/>
            <person name="Pepin K.H."/>
            <person name="Johnson M."/>
            <person name="Thiruvilangam P."/>
            <person name="Bhonagiri V."/>
            <person name="Nash W.E."/>
            <person name="Mardis E.R."/>
            <person name="Wilson R.K."/>
        </authorList>
    </citation>
    <scope>NUCLEOTIDE SEQUENCE [LARGE SCALE GENOMIC DNA]</scope>
    <source>
        <strain evidence="3">DSM 14662</strain>
    </source>
</reference>
<dbReference type="InterPro" id="IPR011010">
    <property type="entry name" value="DNA_brk_join_enz"/>
</dbReference>
<keyword evidence="4" id="KW-1185">Reference proteome</keyword>
<keyword evidence="1" id="KW-0233">DNA recombination</keyword>
<reference evidence="3" key="2">
    <citation type="submission" date="2013-11" db="EMBL/GenBank/DDBJ databases">
        <title>Draft genome sequence of Anaerostipes caccae (DSM 14662).</title>
        <authorList>
            <person name="Sudarsanam P."/>
            <person name="Ley R."/>
            <person name="Guruge J."/>
            <person name="Turnbaugh P.J."/>
            <person name="Mahowald M."/>
            <person name="Liep D."/>
            <person name="Gordon J."/>
        </authorList>
    </citation>
    <scope>NUCLEOTIDE SEQUENCE</scope>
    <source>
        <strain evidence="3">DSM 14662</strain>
    </source>
</reference>
<dbReference type="eggNOG" id="COG0582">
    <property type="taxonomic scope" value="Bacteria"/>
</dbReference>
<evidence type="ECO:0000313" key="4">
    <source>
        <dbReference type="Proteomes" id="UP000004935"/>
    </source>
</evidence>
<dbReference type="InterPro" id="IPR013762">
    <property type="entry name" value="Integrase-like_cat_sf"/>
</dbReference>
<evidence type="ECO:0000313" key="3">
    <source>
        <dbReference type="EMBL" id="EDR97685.1"/>
    </source>
</evidence>
<name>B0MCL5_ANACD</name>
<protein>
    <submittedName>
        <fullName evidence="3">Site-specific recombinase, phage integrase family</fullName>
    </submittedName>
</protein>
<dbReference type="GO" id="GO:0006310">
    <property type="term" value="P:DNA recombination"/>
    <property type="evidence" value="ECO:0007669"/>
    <property type="project" value="UniProtKB-KW"/>
</dbReference>
<organism evidence="3 4">
    <name type="scientific">Anaerostipes caccae (strain DSM 14662 / CCUG 47493 / JCM 13470 / NCIMB 13811 / L1-92)</name>
    <dbReference type="NCBI Taxonomy" id="411490"/>
    <lineage>
        <taxon>Bacteria</taxon>
        <taxon>Bacillati</taxon>
        <taxon>Bacillota</taxon>
        <taxon>Clostridia</taxon>
        <taxon>Lachnospirales</taxon>
        <taxon>Lachnospiraceae</taxon>
        <taxon>Anaerostipes</taxon>
    </lineage>
</organism>
<dbReference type="EMBL" id="ABAX03000012">
    <property type="protein sequence ID" value="EDR97685.1"/>
    <property type="molecule type" value="Genomic_DNA"/>
</dbReference>
<dbReference type="SUPFAM" id="SSF56349">
    <property type="entry name" value="DNA breaking-rejoining enzymes"/>
    <property type="match status" value="1"/>
</dbReference>
<dbReference type="GO" id="GO:0003677">
    <property type="term" value="F:DNA binding"/>
    <property type="evidence" value="ECO:0007669"/>
    <property type="project" value="InterPro"/>
</dbReference>
<keyword evidence="2" id="KW-0812">Transmembrane</keyword>
<comment type="caution">
    <text evidence="3">The sequence shown here is derived from an EMBL/GenBank/DDBJ whole genome shotgun (WGS) entry which is preliminary data.</text>
</comment>
<keyword evidence="2" id="KW-1133">Transmembrane helix</keyword>
<dbReference type="Gene3D" id="1.10.443.10">
    <property type="entry name" value="Intergrase catalytic core"/>
    <property type="match status" value="1"/>
</dbReference>